<dbReference type="CDD" id="cd00364">
    <property type="entry name" value="Ribosomal_uS17"/>
    <property type="match status" value="1"/>
</dbReference>
<keyword evidence="4" id="KW-0687">Ribonucleoprotein</keyword>
<dbReference type="GO" id="GO:0006412">
    <property type="term" value="P:translation"/>
    <property type="evidence" value="ECO:0007669"/>
    <property type="project" value="InterPro"/>
</dbReference>
<protein>
    <recommendedName>
        <fullName evidence="5">Small ribosomal subunit protein uS17c</fullName>
    </recommendedName>
</protein>
<evidence type="ECO:0000256" key="4">
    <source>
        <dbReference type="ARBA" id="ARBA00023274"/>
    </source>
</evidence>
<dbReference type="OrthoDB" id="274752at2759"/>
<dbReference type="EMBL" id="JAGDFM010000008">
    <property type="protein sequence ID" value="KAG7392748.1"/>
    <property type="molecule type" value="Genomic_DNA"/>
</dbReference>
<evidence type="ECO:0000313" key="8">
    <source>
        <dbReference type="Proteomes" id="UP000694044"/>
    </source>
</evidence>
<dbReference type="PANTHER" id="PTHR10744">
    <property type="entry name" value="40S RIBOSOMAL PROTEIN S11 FAMILY MEMBER"/>
    <property type="match status" value="1"/>
</dbReference>
<dbReference type="InterPro" id="IPR019984">
    <property type="entry name" value="Ribosomal_uS17_bact/chlr"/>
</dbReference>
<evidence type="ECO:0000256" key="3">
    <source>
        <dbReference type="ARBA" id="ARBA00022980"/>
    </source>
</evidence>
<evidence type="ECO:0000256" key="1">
    <source>
        <dbReference type="ARBA" id="ARBA00002932"/>
    </source>
</evidence>
<dbReference type="NCBIfam" id="NF004123">
    <property type="entry name" value="PRK05610.1"/>
    <property type="match status" value="1"/>
</dbReference>
<sequence>MKPLFGKIVSNKMQKSVLVEVARIVKDPKYGKYYKKTKKFMAHDEEDSCNIGDFVRLSGTRPLSKRKRWNVEEITRKAEVGWLAGWEDEVARVLAEQKTPWKQQKTSGAGRTRTATTLEVNSATPF</sequence>
<dbReference type="InterPro" id="IPR000266">
    <property type="entry name" value="Ribosomal_uS17"/>
</dbReference>
<keyword evidence="3" id="KW-0689">Ribosomal protein</keyword>
<proteinExistence type="inferred from homology"/>
<dbReference type="FunFam" id="2.40.50.140:FF:000373">
    <property type="entry name" value="30S ribosomal protein S17"/>
    <property type="match status" value="1"/>
</dbReference>
<accession>A0A8T1WJT6</accession>
<dbReference type="Pfam" id="PF00366">
    <property type="entry name" value="Ribosomal_S17"/>
    <property type="match status" value="1"/>
</dbReference>
<dbReference type="HAMAP" id="MF_01345_B">
    <property type="entry name" value="Ribosomal_uS17_B"/>
    <property type="match status" value="1"/>
</dbReference>
<keyword evidence="8" id="KW-1185">Reference proteome</keyword>
<comment type="caution">
    <text evidence="7">The sequence shown here is derived from an EMBL/GenBank/DDBJ whole genome shotgun (WGS) entry which is preliminary data.</text>
</comment>
<organism evidence="7 8">
    <name type="scientific">Phytophthora pseudosyringae</name>
    <dbReference type="NCBI Taxonomy" id="221518"/>
    <lineage>
        <taxon>Eukaryota</taxon>
        <taxon>Sar</taxon>
        <taxon>Stramenopiles</taxon>
        <taxon>Oomycota</taxon>
        <taxon>Peronosporomycetes</taxon>
        <taxon>Peronosporales</taxon>
        <taxon>Peronosporaceae</taxon>
        <taxon>Phytophthora</taxon>
    </lineage>
</organism>
<reference evidence="7" key="1">
    <citation type="submission" date="2021-02" db="EMBL/GenBank/DDBJ databases">
        <authorList>
            <person name="Palmer J.M."/>
        </authorList>
    </citation>
    <scope>NUCLEOTIDE SEQUENCE</scope>
    <source>
        <strain evidence="7">SCRP734</strain>
    </source>
</reference>
<gene>
    <name evidence="7" type="ORF">PHYPSEUDO_014235</name>
</gene>
<dbReference type="GO" id="GO:1990904">
    <property type="term" value="C:ribonucleoprotein complex"/>
    <property type="evidence" value="ECO:0007669"/>
    <property type="project" value="UniProtKB-KW"/>
</dbReference>
<dbReference type="GO" id="GO:0005739">
    <property type="term" value="C:mitochondrion"/>
    <property type="evidence" value="ECO:0007669"/>
    <property type="project" value="TreeGrafter"/>
</dbReference>
<comment type="function">
    <text evidence="1">One of the primary rRNA binding proteins, it binds specifically to the 5'-end of 16S ribosomal RNA.</text>
</comment>
<evidence type="ECO:0000256" key="2">
    <source>
        <dbReference type="ARBA" id="ARBA00022884"/>
    </source>
</evidence>
<name>A0A8T1WJT6_9STRA</name>
<feature type="compositionally biased region" description="Low complexity" evidence="6">
    <location>
        <begin position="108"/>
        <end position="117"/>
    </location>
</feature>
<dbReference type="GO" id="GO:0005840">
    <property type="term" value="C:ribosome"/>
    <property type="evidence" value="ECO:0007669"/>
    <property type="project" value="UniProtKB-KW"/>
</dbReference>
<keyword evidence="2" id="KW-0694">RNA-binding</keyword>
<dbReference type="Proteomes" id="UP000694044">
    <property type="component" value="Unassembled WGS sequence"/>
</dbReference>
<dbReference type="PANTHER" id="PTHR10744:SF1">
    <property type="entry name" value="SMALL RIBOSOMAL SUBUNIT PROTEIN US17M"/>
    <property type="match status" value="1"/>
</dbReference>
<dbReference type="GO" id="GO:0003735">
    <property type="term" value="F:structural constituent of ribosome"/>
    <property type="evidence" value="ECO:0007669"/>
    <property type="project" value="InterPro"/>
</dbReference>
<dbReference type="GO" id="GO:0003723">
    <property type="term" value="F:RNA binding"/>
    <property type="evidence" value="ECO:0007669"/>
    <property type="project" value="UniProtKB-KW"/>
</dbReference>
<feature type="region of interest" description="Disordered" evidence="6">
    <location>
        <begin position="98"/>
        <end position="126"/>
    </location>
</feature>
<dbReference type="NCBIfam" id="TIGR03635">
    <property type="entry name" value="uS17_bact"/>
    <property type="match status" value="1"/>
</dbReference>
<evidence type="ECO:0000313" key="7">
    <source>
        <dbReference type="EMBL" id="KAG7392748.1"/>
    </source>
</evidence>
<evidence type="ECO:0000256" key="6">
    <source>
        <dbReference type="SAM" id="MobiDB-lite"/>
    </source>
</evidence>
<dbReference type="AlphaFoldDB" id="A0A8T1WJT6"/>
<evidence type="ECO:0000256" key="5">
    <source>
        <dbReference type="ARBA" id="ARBA00035251"/>
    </source>
</evidence>